<evidence type="ECO:0000256" key="5">
    <source>
        <dbReference type="RuleBase" id="RU000363"/>
    </source>
</evidence>
<dbReference type="PRINTS" id="PR00081">
    <property type="entry name" value="GDHRDH"/>
</dbReference>
<dbReference type="Pfam" id="PF00106">
    <property type="entry name" value="adh_short"/>
    <property type="match status" value="2"/>
</dbReference>
<dbReference type="Gene3D" id="3.40.50.720">
    <property type="entry name" value="NAD(P)-binding Rossmann-like Domain"/>
    <property type="match status" value="1"/>
</dbReference>
<dbReference type="Proteomes" id="UP000683360">
    <property type="component" value="Unassembled WGS sequence"/>
</dbReference>
<comment type="caution">
    <text evidence="6">The sequence shown here is derived from an EMBL/GenBank/DDBJ whole genome shotgun (WGS) entry which is preliminary data.</text>
</comment>
<evidence type="ECO:0000256" key="3">
    <source>
        <dbReference type="ARBA" id="ARBA00023002"/>
    </source>
</evidence>
<dbReference type="CDD" id="cd05324">
    <property type="entry name" value="carb_red_PTCR-like_SDR_c"/>
    <property type="match status" value="1"/>
</dbReference>
<dbReference type="EC" id="1.1.1.184" evidence="4"/>
<dbReference type="InterPro" id="IPR002347">
    <property type="entry name" value="SDR_fam"/>
</dbReference>
<evidence type="ECO:0000313" key="6">
    <source>
        <dbReference type="EMBL" id="CAG2235318.1"/>
    </source>
</evidence>
<dbReference type="AlphaFoldDB" id="A0A8S3TNR5"/>
<evidence type="ECO:0000256" key="2">
    <source>
        <dbReference type="ARBA" id="ARBA00022857"/>
    </source>
</evidence>
<evidence type="ECO:0000313" key="7">
    <source>
        <dbReference type="Proteomes" id="UP000683360"/>
    </source>
</evidence>
<dbReference type="PROSITE" id="PS00061">
    <property type="entry name" value="ADH_SHORT"/>
    <property type="match status" value="1"/>
</dbReference>
<dbReference type="InterPro" id="IPR045313">
    <property type="entry name" value="CBR1-like"/>
</dbReference>
<dbReference type="SUPFAM" id="SSF51735">
    <property type="entry name" value="NAD(P)-binding Rossmann-fold domains"/>
    <property type="match status" value="1"/>
</dbReference>
<keyword evidence="3 6" id="KW-0560">Oxidoreductase</keyword>
<dbReference type="PRINTS" id="PR00080">
    <property type="entry name" value="SDRFAMILY"/>
</dbReference>
<protein>
    <recommendedName>
        <fullName evidence="4">carbonyl reductase (NADPH)</fullName>
        <ecNumber evidence="4">1.1.1.184</ecNumber>
    </recommendedName>
</protein>
<accession>A0A8S3TNR5</accession>
<evidence type="ECO:0000256" key="1">
    <source>
        <dbReference type="ARBA" id="ARBA00006484"/>
    </source>
</evidence>
<proteinExistence type="inferred from homology"/>
<dbReference type="PANTHER" id="PTHR43963:SF6">
    <property type="entry name" value="CHAIN DEHYDROGENASE FAMILY PROTEIN, PUTATIVE (AFU_ORTHOLOGUE AFUA_3G15350)-RELATED"/>
    <property type="match status" value="1"/>
</dbReference>
<dbReference type="EMBL" id="CAJPWZ010002318">
    <property type="protein sequence ID" value="CAG2235318.1"/>
    <property type="molecule type" value="Genomic_DNA"/>
</dbReference>
<evidence type="ECO:0000256" key="4">
    <source>
        <dbReference type="ARBA" id="ARBA00026118"/>
    </source>
</evidence>
<dbReference type="InterPro" id="IPR036291">
    <property type="entry name" value="NAD(P)-bd_dom_sf"/>
</dbReference>
<sequence>MGERKVAVVTGSNKGIGFGIVRALCQKFNGDVFLTSRDERRGRDAVHELEKEGLSPKLHQLDVTDKKSINIIKNFLEKTYGGLDILVNNAGIMIPFHTKEEGNQVIETNYVSVVNISEALFPLLRPNARVVNVSSRLGNFTAFNMKEETKMKFASQNLTVKELTSLVWEYYNLFDCPNFNPKLYIGQFAYGVSKLGLNRLTSILQRNVSADQRQILVNSCCPGYVDTDMSDHKGPLTVDQGADTPVYLALLPADEKSIAGEMVCERVVVKWDERNLQPNPLIKSMVPSMKSLS</sequence>
<dbReference type="OrthoDB" id="7289984at2759"/>
<name>A0A8S3TNR5_MYTED</name>
<keyword evidence="7" id="KW-1185">Reference proteome</keyword>
<dbReference type="GO" id="GO:0004090">
    <property type="term" value="F:carbonyl reductase (NADPH) activity"/>
    <property type="evidence" value="ECO:0007669"/>
    <property type="project" value="UniProtKB-EC"/>
</dbReference>
<dbReference type="InterPro" id="IPR020904">
    <property type="entry name" value="Sc_DH/Rdtase_CS"/>
</dbReference>
<gene>
    <name evidence="6" type="ORF">MEDL_48024</name>
</gene>
<dbReference type="PANTHER" id="PTHR43963">
    <property type="entry name" value="CARBONYL REDUCTASE 1-RELATED"/>
    <property type="match status" value="1"/>
</dbReference>
<organism evidence="6 7">
    <name type="scientific">Mytilus edulis</name>
    <name type="common">Blue mussel</name>
    <dbReference type="NCBI Taxonomy" id="6550"/>
    <lineage>
        <taxon>Eukaryota</taxon>
        <taxon>Metazoa</taxon>
        <taxon>Spiralia</taxon>
        <taxon>Lophotrochozoa</taxon>
        <taxon>Mollusca</taxon>
        <taxon>Bivalvia</taxon>
        <taxon>Autobranchia</taxon>
        <taxon>Pteriomorphia</taxon>
        <taxon>Mytilida</taxon>
        <taxon>Mytiloidea</taxon>
        <taxon>Mytilidae</taxon>
        <taxon>Mytilinae</taxon>
        <taxon>Mytilus</taxon>
    </lineage>
</organism>
<keyword evidence="2" id="KW-0521">NADP</keyword>
<reference evidence="6" key="1">
    <citation type="submission" date="2021-03" db="EMBL/GenBank/DDBJ databases">
        <authorList>
            <person name="Bekaert M."/>
        </authorList>
    </citation>
    <scope>NUCLEOTIDE SEQUENCE</scope>
</reference>
<comment type="similarity">
    <text evidence="1 5">Belongs to the short-chain dehydrogenases/reductases (SDR) family.</text>
</comment>